<name>A0A5C6V2H0_9FLAO</name>
<evidence type="ECO:0000313" key="12">
    <source>
        <dbReference type="EMBL" id="TXC78821.1"/>
    </source>
</evidence>
<keyword evidence="6 7" id="KW-0342">GTP-binding</keyword>
<feature type="binding site" evidence="7">
    <location>
        <begin position="45"/>
        <end position="52"/>
    </location>
    <ligand>
        <name>GTP</name>
        <dbReference type="ChEBI" id="CHEBI:37565"/>
    </ligand>
</feature>
<dbReference type="EMBL" id="VORB01000005">
    <property type="protein sequence ID" value="TXC78821.1"/>
    <property type="molecule type" value="Genomic_DNA"/>
</dbReference>
<feature type="domain" description="Era-type G" evidence="11">
    <location>
        <begin position="37"/>
        <end position="204"/>
    </location>
</feature>
<keyword evidence="7" id="KW-0699">rRNA-binding</keyword>
<evidence type="ECO:0000259" key="10">
    <source>
        <dbReference type="PROSITE" id="PS50823"/>
    </source>
</evidence>
<dbReference type="Pfam" id="PF07650">
    <property type="entry name" value="KH_2"/>
    <property type="match status" value="1"/>
</dbReference>
<feature type="region of interest" description="G1" evidence="8">
    <location>
        <begin position="45"/>
        <end position="52"/>
    </location>
</feature>
<evidence type="ECO:0000256" key="4">
    <source>
        <dbReference type="ARBA" id="ARBA00022741"/>
    </source>
</evidence>
<keyword evidence="7" id="KW-1003">Cell membrane</keyword>
<feature type="domain" description="KH type-2" evidence="10">
    <location>
        <begin position="227"/>
        <end position="311"/>
    </location>
</feature>
<dbReference type="CDD" id="cd04163">
    <property type="entry name" value="Era"/>
    <property type="match status" value="1"/>
</dbReference>
<evidence type="ECO:0000313" key="13">
    <source>
        <dbReference type="Proteomes" id="UP000321168"/>
    </source>
</evidence>
<proteinExistence type="inferred from homology"/>
<dbReference type="InterPro" id="IPR015946">
    <property type="entry name" value="KH_dom-like_a/b"/>
</dbReference>
<evidence type="ECO:0000256" key="2">
    <source>
        <dbReference type="ARBA" id="ARBA00020484"/>
    </source>
</evidence>
<evidence type="ECO:0000256" key="3">
    <source>
        <dbReference type="ARBA" id="ARBA00022517"/>
    </source>
</evidence>
<dbReference type="CDD" id="cd22534">
    <property type="entry name" value="KH-II_Era"/>
    <property type="match status" value="1"/>
</dbReference>
<dbReference type="SUPFAM" id="SSF54814">
    <property type="entry name" value="Prokaryotic type KH domain (KH-domain type II)"/>
    <property type="match status" value="1"/>
</dbReference>
<evidence type="ECO:0000256" key="5">
    <source>
        <dbReference type="ARBA" id="ARBA00022884"/>
    </source>
</evidence>
<keyword evidence="13" id="KW-1185">Reference proteome</keyword>
<evidence type="ECO:0000256" key="6">
    <source>
        <dbReference type="ARBA" id="ARBA00023134"/>
    </source>
</evidence>
<dbReference type="HAMAP" id="MF_00367">
    <property type="entry name" value="GTPase_Era"/>
    <property type="match status" value="1"/>
</dbReference>
<keyword evidence="5 7" id="KW-0694">RNA-binding</keyword>
<comment type="caution">
    <text evidence="12">The sequence shown here is derived from an EMBL/GenBank/DDBJ whole genome shotgun (WGS) entry which is preliminary data.</text>
</comment>
<evidence type="ECO:0000259" key="11">
    <source>
        <dbReference type="PROSITE" id="PS51713"/>
    </source>
</evidence>
<keyword evidence="7" id="KW-0472">Membrane</keyword>
<feature type="region of interest" description="G3" evidence="8">
    <location>
        <begin position="92"/>
        <end position="95"/>
    </location>
</feature>
<dbReference type="Pfam" id="PF01926">
    <property type="entry name" value="MMR_HSR1"/>
    <property type="match status" value="1"/>
</dbReference>
<dbReference type="OrthoDB" id="9805918at2"/>
<evidence type="ECO:0000256" key="7">
    <source>
        <dbReference type="HAMAP-Rule" id="MF_00367"/>
    </source>
</evidence>
<dbReference type="PROSITE" id="PS51713">
    <property type="entry name" value="G_ERA"/>
    <property type="match status" value="1"/>
</dbReference>
<dbReference type="InterPro" id="IPR006073">
    <property type="entry name" value="GTP-bd"/>
</dbReference>
<dbReference type="GO" id="GO:0070181">
    <property type="term" value="F:small ribosomal subunit rRNA binding"/>
    <property type="evidence" value="ECO:0007669"/>
    <property type="project" value="UniProtKB-UniRule"/>
</dbReference>
<protein>
    <recommendedName>
        <fullName evidence="2 7">GTPase Era</fullName>
    </recommendedName>
</protein>
<feature type="region of interest" description="G5" evidence="8">
    <location>
        <begin position="183"/>
        <end position="185"/>
    </location>
</feature>
<dbReference type="PANTHER" id="PTHR42698:SF1">
    <property type="entry name" value="GTPASE ERA, MITOCHONDRIAL"/>
    <property type="match status" value="1"/>
</dbReference>
<feature type="binding site" evidence="7">
    <location>
        <begin position="154"/>
        <end position="157"/>
    </location>
    <ligand>
        <name>GTP</name>
        <dbReference type="ChEBI" id="CHEBI:37565"/>
    </ligand>
</feature>
<dbReference type="Gene3D" id="3.40.50.300">
    <property type="entry name" value="P-loop containing nucleotide triphosphate hydrolases"/>
    <property type="match status" value="1"/>
</dbReference>
<dbReference type="GO" id="GO:0043024">
    <property type="term" value="F:ribosomal small subunit binding"/>
    <property type="evidence" value="ECO:0007669"/>
    <property type="project" value="TreeGrafter"/>
</dbReference>
<dbReference type="GO" id="GO:0005525">
    <property type="term" value="F:GTP binding"/>
    <property type="evidence" value="ECO:0007669"/>
    <property type="project" value="UniProtKB-UniRule"/>
</dbReference>
<dbReference type="NCBIfam" id="NF000908">
    <property type="entry name" value="PRK00089.1"/>
    <property type="match status" value="1"/>
</dbReference>
<dbReference type="GO" id="GO:0003924">
    <property type="term" value="F:GTPase activity"/>
    <property type="evidence" value="ECO:0007669"/>
    <property type="project" value="UniProtKB-UniRule"/>
</dbReference>
<feature type="region of interest" description="G2" evidence="8">
    <location>
        <begin position="71"/>
        <end position="75"/>
    </location>
</feature>
<dbReference type="Gene3D" id="3.30.300.20">
    <property type="match status" value="1"/>
</dbReference>
<accession>A0A5C6V2H0</accession>
<keyword evidence="7" id="KW-0963">Cytoplasm</keyword>
<evidence type="ECO:0000256" key="8">
    <source>
        <dbReference type="PROSITE-ProRule" id="PRU01050"/>
    </source>
</evidence>
<sequence length="327" mass="37630">MSPTSYQLLHPAMWAQIYVLLHLKQTTTKKIFFSMHKAGFVNILGLPNMGKSTLLNAVFGEKLAIVTPKAQTTRHRMIAVYNEDDLQIVFSDTPGIIQKTHYKMQESMMAEIKPAFEDADVFVWVHDAKTPTEGLEEILKKIDNSKIPTLVVINKVDLCTQEQLLKSVEHWHSLLPKAEILPISALEGLNLDLLLKKVKSWLPEAPAYYDKEELSDRPMRYFVTEIIREKIFLSFQQEIPYSCEVVINSYKEKDGLDAIEAYIIVERDSQKNIIIGKGGEKIKHLGIDARKEIEAFLQKRVFLNLQVKVDKDWRNNPAKLKRYGFTE</sequence>
<dbReference type="GO" id="GO:0005886">
    <property type="term" value="C:plasma membrane"/>
    <property type="evidence" value="ECO:0007669"/>
    <property type="project" value="UniProtKB-SubCell"/>
</dbReference>
<feature type="region of interest" description="G4" evidence="8">
    <location>
        <begin position="154"/>
        <end position="157"/>
    </location>
</feature>
<keyword evidence="3 7" id="KW-0690">Ribosome biogenesis</keyword>
<evidence type="ECO:0000256" key="9">
    <source>
        <dbReference type="RuleBase" id="RU003761"/>
    </source>
</evidence>
<dbReference type="InterPro" id="IPR027417">
    <property type="entry name" value="P-loop_NTPase"/>
</dbReference>
<gene>
    <name evidence="7" type="primary">era</name>
    <name evidence="12" type="ORF">FRX97_06315</name>
</gene>
<feature type="binding site" evidence="7">
    <location>
        <begin position="92"/>
        <end position="96"/>
    </location>
    <ligand>
        <name>GTP</name>
        <dbReference type="ChEBI" id="CHEBI:37565"/>
    </ligand>
</feature>
<dbReference type="PANTHER" id="PTHR42698">
    <property type="entry name" value="GTPASE ERA"/>
    <property type="match status" value="1"/>
</dbReference>
<dbReference type="InterPro" id="IPR009019">
    <property type="entry name" value="KH_sf_prok-type"/>
</dbReference>
<dbReference type="GO" id="GO:0000028">
    <property type="term" value="P:ribosomal small subunit assembly"/>
    <property type="evidence" value="ECO:0007669"/>
    <property type="project" value="TreeGrafter"/>
</dbReference>
<dbReference type="NCBIfam" id="TIGR00231">
    <property type="entry name" value="small_GTP"/>
    <property type="match status" value="1"/>
</dbReference>
<reference evidence="12 13" key="1">
    <citation type="submission" date="2019-08" db="EMBL/GenBank/DDBJ databases">
        <title>Genome of Luteibaculum oceani JCM 18817.</title>
        <authorList>
            <person name="Bowman J.P."/>
        </authorList>
    </citation>
    <scope>NUCLEOTIDE SEQUENCE [LARGE SCALE GENOMIC DNA]</scope>
    <source>
        <strain evidence="12 13">JCM 18817</strain>
    </source>
</reference>
<dbReference type="GO" id="GO:0005829">
    <property type="term" value="C:cytosol"/>
    <property type="evidence" value="ECO:0007669"/>
    <property type="project" value="TreeGrafter"/>
</dbReference>
<comment type="function">
    <text evidence="7">An essential GTPase that binds both GDP and GTP, with rapid nucleotide exchange. Plays a role in 16S rRNA processing and 30S ribosomal subunit biogenesis and possibly also in cell cycle regulation and energy metabolism.</text>
</comment>
<dbReference type="InterPro" id="IPR005662">
    <property type="entry name" value="GTPase_Era-like"/>
</dbReference>
<organism evidence="12 13">
    <name type="scientific">Luteibaculum oceani</name>
    <dbReference type="NCBI Taxonomy" id="1294296"/>
    <lineage>
        <taxon>Bacteria</taxon>
        <taxon>Pseudomonadati</taxon>
        <taxon>Bacteroidota</taxon>
        <taxon>Flavobacteriia</taxon>
        <taxon>Flavobacteriales</taxon>
        <taxon>Luteibaculaceae</taxon>
        <taxon>Luteibaculum</taxon>
    </lineage>
</organism>
<dbReference type="PRINTS" id="PR00326">
    <property type="entry name" value="GTP1OBG"/>
</dbReference>
<comment type="subcellular location">
    <subcellularLocation>
        <location evidence="7">Cytoplasm</location>
    </subcellularLocation>
    <subcellularLocation>
        <location evidence="7">Cell membrane</location>
        <topology evidence="7">Peripheral membrane protein</topology>
    </subcellularLocation>
</comment>
<comment type="similarity">
    <text evidence="1 7 8 9">Belongs to the TRAFAC class TrmE-Era-EngA-EngB-Septin-like GTPase superfamily. Era GTPase family.</text>
</comment>
<dbReference type="Proteomes" id="UP000321168">
    <property type="component" value="Unassembled WGS sequence"/>
</dbReference>
<dbReference type="SUPFAM" id="SSF52540">
    <property type="entry name" value="P-loop containing nucleoside triphosphate hydrolases"/>
    <property type="match status" value="1"/>
</dbReference>
<dbReference type="InterPro" id="IPR005225">
    <property type="entry name" value="Small_GTP-bd"/>
</dbReference>
<dbReference type="AlphaFoldDB" id="A0A5C6V2H0"/>
<dbReference type="NCBIfam" id="TIGR00436">
    <property type="entry name" value="era"/>
    <property type="match status" value="1"/>
</dbReference>
<dbReference type="PROSITE" id="PS50823">
    <property type="entry name" value="KH_TYPE_2"/>
    <property type="match status" value="1"/>
</dbReference>
<dbReference type="FunFam" id="3.30.300.20:FF:000003">
    <property type="entry name" value="GTPase Era"/>
    <property type="match status" value="1"/>
</dbReference>
<dbReference type="InterPro" id="IPR004044">
    <property type="entry name" value="KH_dom_type_2"/>
</dbReference>
<evidence type="ECO:0000256" key="1">
    <source>
        <dbReference type="ARBA" id="ARBA00007921"/>
    </source>
</evidence>
<comment type="subunit">
    <text evidence="7">Monomer.</text>
</comment>
<dbReference type="InterPro" id="IPR030388">
    <property type="entry name" value="G_ERA_dom"/>
</dbReference>
<keyword evidence="4 7" id="KW-0547">Nucleotide-binding</keyword>